<dbReference type="RefSeq" id="XP_044544339.1">
    <property type="nucleotide sequence ID" value="XM_044685683.1"/>
</dbReference>
<comment type="caution">
    <text evidence="2">The sequence shown here is derived from an EMBL/GenBank/DDBJ whole genome shotgun (WGS) entry which is preliminary data.</text>
</comment>
<dbReference type="AlphaFoldDB" id="A0AA88GCS4"/>
<accession>A0AA88GCS4</accession>
<evidence type="ECO:0000313" key="2">
    <source>
        <dbReference type="EMBL" id="KAG2375165.1"/>
    </source>
</evidence>
<feature type="signal peptide" evidence="1">
    <location>
        <begin position="1"/>
        <end position="28"/>
    </location>
</feature>
<proteinExistence type="predicted"/>
<keyword evidence="1" id="KW-0732">Signal</keyword>
<reference evidence="2 3" key="1">
    <citation type="journal article" date="2018" name="BMC Genomics">
        <title>The genome of Naegleria lovaniensis, the basis for a comparative approach to unravel pathogenicity factors of the human pathogenic amoeba N. fowleri.</title>
        <authorList>
            <person name="Liechti N."/>
            <person name="Schurch N."/>
            <person name="Bruggmann R."/>
            <person name="Wittwer M."/>
        </authorList>
    </citation>
    <scope>NUCLEOTIDE SEQUENCE [LARGE SCALE GENOMIC DNA]</scope>
    <source>
        <strain evidence="2 3">ATCC 30569</strain>
    </source>
</reference>
<dbReference type="PROSITE" id="PS51257">
    <property type="entry name" value="PROKAR_LIPOPROTEIN"/>
    <property type="match status" value="1"/>
</dbReference>
<feature type="chain" id="PRO_5041653113" evidence="1">
    <location>
        <begin position="29"/>
        <end position="525"/>
    </location>
</feature>
<organism evidence="2 3">
    <name type="scientific">Naegleria lovaniensis</name>
    <name type="common">Amoeba</name>
    <dbReference type="NCBI Taxonomy" id="51637"/>
    <lineage>
        <taxon>Eukaryota</taxon>
        <taxon>Discoba</taxon>
        <taxon>Heterolobosea</taxon>
        <taxon>Tetramitia</taxon>
        <taxon>Eutetramitia</taxon>
        <taxon>Vahlkampfiidae</taxon>
        <taxon>Naegleria</taxon>
    </lineage>
</organism>
<protein>
    <submittedName>
        <fullName evidence="2">Uncharacterized protein</fullName>
    </submittedName>
</protein>
<evidence type="ECO:0000313" key="3">
    <source>
        <dbReference type="Proteomes" id="UP000816034"/>
    </source>
</evidence>
<sequence length="525" mass="59391">MSHSKVVCFVVIVASLVVSCMLQQVIHASHSKSKDSTSSSAALPSIPFVFTSNIKVLHVDPKQNQHATETQGTFIYDTLKTRTRYDFEWNGRKRASIKFFTTKTSIQYDLIFKSDNSSLESCTMKPHADHPFYPLVPYPIAKFIGKDRIGEEGKRTYLYGIRSGLKNGNMDYWISNSTSQINDQKTLYMLDRFMFTSTMHASLNAKWEFSNVKPLIETKDSWFEVWKMYPNGCPPPPMLASPPTVSIKGFVKNALEPSKVISNIQVKMRYPVHDYKDVDQDDPWVELTVPTNAIGLFSFDNIPRGKTVFLEINHPNYGARAIKKTLTANWDILPNTFADFHLIPTDPSSKKTNPYDMGPFRVVLSWNEKPLDLDAFIHYQSLDKNKGTFGYSWKSYYGSFFSAKLSNDVTNGFGPEVMTYQPLMFKEDTVMTFYVKKSRGGLAPLSSSSSYEESVSTSPFYGSFAESGATVSVYNEKSLIAQFKISPNDAAAQKQENGYWMVYTHTGTSSLKEINKVVPNITPYL</sequence>
<name>A0AA88GCS4_NAELO</name>
<dbReference type="GeneID" id="68102623"/>
<dbReference type="Proteomes" id="UP000816034">
    <property type="component" value="Unassembled WGS sequence"/>
</dbReference>
<gene>
    <name evidence="2" type="ORF">C9374_010169</name>
</gene>
<dbReference type="EMBL" id="PYSW02000040">
    <property type="protein sequence ID" value="KAG2375165.1"/>
    <property type="molecule type" value="Genomic_DNA"/>
</dbReference>
<keyword evidence="3" id="KW-1185">Reference proteome</keyword>
<dbReference type="Gene3D" id="2.60.40.1120">
    <property type="entry name" value="Carboxypeptidase-like, regulatory domain"/>
    <property type="match status" value="1"/>
</dbReference>
<evidence type="ECO:0000256" key="1">
    <source>
        <dbReference type="SAM" id="SignalP"/>
    </source>
</evidence>